<proteinExistence type="predicted"/>
<name>A0A820Q1Z3_9BILA</name>
<gene>
    <name evidence="1" type="ORF">OXD698_LOCUS52288</name>
</gene>
<evidence type="ECO:0000313" key="2">
    <source>
        <dbReference type="Proteomes" id="UP000663844"/>
    </source>
</evidence>
<dbReference type="AlphaFoldDB" id="A0A820Q1Z3"/>
<organism evidence="1 2">
    <name type="scientific">Adineta steineri</name>
    <dbReference type="NCBI Taxonomy" id="433720"/>
    <lineage>
        <taxon>Eukaryota</taxon>
        <taxon>Metazoa</taxon>
        <taxon>Spiralia</taxon>
        <taxon>Gnathifera</taxon>
        <taxon>Rotifera</taxon>
        <taxon>Eurotatoria</taxon>
        <taxon>Bdelloidea</taxon>
        <taxon>Adinetida</taxon>
        <taxon>Adinetidae</taxon>
        <taxon>Adineta</taxon>
    </lineage>
</organism>
<evidence type="ECO:0000313" key="1">
    <source>
        <dbReference type="EMBL" id="CAF4415198.1"/>
    </source>
</evidence>
<comment type="caution">
    <text evidence="1">The sequence shown here is derived from an EMBL/GenBank/DDBJ whole genome shotgun (WGS) entry which is preliminary data.</text>
</comment>
<sequence length="26" mass="2830">MSAQILDVATKYQLYSATVMCPLGII</sequence>
<dbReference type="Proteomes" id="UP000663844">
    <property type="component" value="Unassembled WGS sequence"/>
</dbReference>
<protein>
    <submittedName>
        <fullName evidence="1">Uncharacterized protein</fullName>
    </submittedName>
</protein>
<reference evidence="1" key="1">
    <citation type="submission" date="2021-02" db="EMBL/GenBank/DDBJ databases">
        <authorList>
            <person name="Nowell W R."/>
        </authorList>
    </citation>
    <scope>NUCLEOTIDE SEQUENCE</scope>
</reference>
<dbReference type="EMBL" id="CAJOAZ010028148">
    <property type="protein sequence ID" value="CAF4415198.1"/>
    <property type="molecule type" value="Genomic_DNA"/>
</dbReference>
<accession>A0A820Q1Z3</accession>
<feature type="non-terminal residue" evidence="1">
    <location>
        <position position="26"/>
    </location>
</feature>